<dbReference type="EMBL" id="KP136319">
    <property type="protein sequence ID" value="AJF97165.1"/>
    <property type="molecule type" value="Genomic_DNA"/>
</dbReference>
<evidence type="ECO:0000256" key="1">
    <source>
        <dbReference type="SAM" id="Phobius"/>
    </source>
</evidence>
<organism evidence="2 3">
    <name type="scientific">Pandoravirus inopinatum</name>
    <dbReference type="NCBI Taxonomy" id="1605721"/>
    <lineage>
        <taxon>Viruses</taxon>
        <taxon>Pandoravirus</taxon>
    </lineage>
</organism>
<reference evidence="2 3" key="1">
    <citation type="journal article" date="2015" name="Parasitol. Res.">
        <title>Viruses in close associations with free-living amoebae.</title>
        <authorList>
            <person name="Scheid P."/>
        </authorList>
    </citation>
    <scope>NUCLEOTIDE SEQUENCE [LARGE SCALE GENOMIC DNA]</scope>
    <source>
        <strain evidence="2">KlaHel</strain>
    </source>
</reference>
<keyword evidence="1" id="KW-0472">Membrane</keyword>
<keyword evidence="1" id="KW-0812">Transmembrane</keyword>
<protein>
    <submittedName>
        <fullName evidence="2">Uncharacterized protein</fullName>
    </submittedName>
</protein>
<accession>A0A0B5J644</accession>
<dbReference type="Proteomes" id="UP000202511">
    <property type="component" value="Segment"/>
</dbReference>
<name>A0A0B5J644_9VIRU</name>
<proteinExistence type="predicted"/>
<keyword evidence="1" id="KW-1133">Transmembrane helix</keyword>
<evidence type="ECO:0000313" key="2">
    <source>
        <dbReference type="EMBL" id="AJF97165.1"/>
    </source>
</evidence>
<feature type="transmembrane region" description="Helical" evidence="1">
    <location>
        <begin position="55"/>
        <end position="76"/>
    </location>
</feature>
<sequence>MRRFLDLAMATLSAHCRHGSPLTLRASILLDNGAVRTCPFGLAWPCRSALPVCHYFFGLVPLFFSTFILVVGFGLFAHCPSLLRSPCRSPWCMVPQKSVLFVADWQHFFC</sequence>
<dbReference type="GeneID" id="23462082"/>
<evidence type="ECO:0000313" key="3">
    <source>
        <dbReference type="Proteomes" id="UP000202511"/>
    </source>
</evidence>
<dbReference type="RefSeq" id="YP_009119400.1">
    <property type="nucleotide sequence ID" value="NC_026440.1"/>
</dbReference>
<dbReference type="KEGG" id="vg:23462082"/>